<dbReference type="InterPro" id="IPR051401">
    <property type="entry name" value="GtrA_CellWall_Glycosyl"/>
</dbReference>
<feature type="transmembrane region" description="Helical" evidence="6">
    <location>
        <begin position="21"/>
        <end position="42"/>
    </location>
</feature>
<reference evidence="8 9" key="2">
    <citation type="journal article" date="2016" name="Infect. Immun.">
        <title>Helicobacter saguini, a Novel Helicobacter Isolated from Cotton-Top Tamarins with Ulcerative Colitis, Has Proinflammatory Properties and Induces Typhlocolitis and Dysplasia in Gnotobiotic IL-10-/- Mice.</title>
        <authorList>
            <person name="Shen Z."/>
            <person name="Mannion A."/>
            <person name="Whary M.T."/>
            <person name="Muthupalani S."/>
            <person name="Sheh A."/>
            <person name="Feng Y."/>
            <person name="Gong G."/>
            <person name="Vandamme P."/>
            <person name="Holcombe H.R."/>
            <person name="Paster B.J."/>
            <person name="Fox J.G."/>
        </authorList>
    </citation>
    <scope>NUCLEOTIDE SEQUENCE [LARGE SCALE GENOMIC DNA]</scope>
    <source>
        <strain evidence="8 9">MIT 97-6194</strain>
    </source>
</reference>
<evidence type="ECO:0000259" key="7">
    <source>
        <dbReference type="Pfam" id="PF04138"/>
    </source>
</evidence>
<dbReference type="InterPro" id="IPR007267">
    <property type="entry name" value="GtrA_DPMS_TM"/>
</dbReference>
<dbReference type="Proteomes" id="UP000029714">
    <property type="component" value="Unassembled WGS sequence"/>
</dbReference>
<dbReference type="GO" id="GO:0005886">
    <property type="term" value="C:plasma membrane"/>
    <property type="evidence" value="ECO:0007669"/>
    <property type="project" value="TreeGrafter"/>
</dbReference>
<comment type="similarity">
    <text evidence="2">Belongs to the GtrA family.</text>
</comment>
<keyword evidence="3 6" id="KW-0812">Transmembrane</keyword>
<dbReference type="GO" id="GO:0000271">
    <property type="term" value="P:polysaccharide biosynthetic process"/>
    <property type="evidence" value="ECO:0007669"/>
    <property type="project" value="InterPro"/>
</dbReference>
<keyword evidence="4 6" id="KW-1133">Transmembrane helix</keyword>
<dbReference type="OrthoDB" id="9807815at2"/>
<gene>
    <name evidence="8" type="ORF">LS64_001450</name>
</gene>
<feature type="transmembrane region" description="Helical" evidence="6">
    <location>
        <begin position="116"/>
        <end position="136"/>
    </location>
</feature>
<protein>
    <submittedName>
        <fullName evidence="8">GtrA family protein</fullName>
    </submittedName>
</protein>
<dbReference type="AlphaFoldDB" id="A0A347VMY8"/>
<reference evidence="8 9" key="1">
    <citation type="journal article" date="2014" name="Genome Announc.">
        <title>Draft genome sequences of eight enterohepatic helicobacter species isolated from both laboratory and wild rodents.</title>
        <authorList>
            <person name="Sheh A."/>
            <person name="Shen Z."/>
            <person name="Fox J.G."/>
        </authorList>
    </citation>
    <scope>NUCLEOTIDE SEQUENCE [LARGE SCALE GENOMIC DNA]</scope>
    <source>
        <strain evidence="8 9">MIT 97-6194</strain>
    </source>
</reference>
<evidence type="ECO:0000256" key="3">
    <source>
        <dbReference type="ARBA" id="ARBA00022692"/>
    </source>
</evidence>
<evidence type="ECO:0000256" key="6">
    <source>
        <dbReference type="SAM" id="Phobius"/>
    </source>
</evidence>
<evidence type="ECO:0000256" key="1">
    <source>
        <dbReference type="ARBA" id="ARBA00004141"/>
    </source>
</evidence>
<evidence type="ECO:0000256" key="4">
    <source>
        <dbReference type="ARBA" id="ARBA00022989"/>
    </source>
</evidence>
<proteinExistence type="inferred from homology"/>
<name>A0A347VMY8_9HELI</name>
<dbReference type="Pfam" id="PF04138">
    <property type="entry name" value="GtrA_DPMS_TM"/>
    <property type="match status" value="1"/>
</dbReference>
<comment type="subcellular location">
    <subcellularLocation>
        <location evidence="1">Membrane</location>
        <topology evidence="1">Multi-pass membrane protein</topology>
    </subcellularLocation>
</comment>
<feature type="domain" description="GtrA/DPMS transmembrane" evidence="7">
    <location>
        <begin position="23"/>
        <end position="137"/>
    </location>
</feature>
<comment type="caution">
    <text evidence="8">The sequence shown here is derived from an EMBL/GenBank/DDBJ whole genome shotgun (WGS) entry which is preliminary data.</text>
</comment>
<dbReference type="PANTHER" id="PTHR38459:SF5">
    <property type="entry name" value="CELL WALL TEICHOIC ACID GLYCOSYLATION PROTEIN GTCA"/>
    <property type="match status" value="1"/>
</dbReference>
<accession>A0A347VMY8</accession>
<evidence type="ECO:0000313" key="9">
    <source>
        <dbReference type="Proteomes" id="UP000029714"/>
    </source>
</evidence>
<evidence type="ECO:0000256" key="2">
    <source>
        <dbReference type="ARBA" id="ARBA00009399"/>
    </source>
</evidence>
<dbReference type="PANTHER" id="PTHR38459">
    <property type="entry name" value="PROPHAGE BACTOPRENOL-LINKED GLUCOSE TRANSLOCASE HOMOLOG"/>
    <property type="match status" value="1"/>
</dbReference>
<dbReference type="EMBL" id="JRMP02000002">
    <property type="protein sequence ID" value="TLD95552.1"/>
    <property type="molecule type" value="Genomic_DNA"/>
</dbReference>
<feature type="transmembrane region" description="Helical" evidence="6">
    <location>
        <begin position="87"/>
        <end position="110"/>
    </location>
</feature>
<evidence type="ECO:0000256" key="5">
    <source>
        <dbReference type="ARBA" id="ARBA00023136"/>
    </source>
</evidence>
<feature type="transmembrane region" description="Helical" evidence="6">
    <location>
        <begin position="48"/>
        <end position="67"/>
    </location>
</feature>
<evidence type="ECO:0000313" key="8">
    <source>
        <dbReference type="EMBL" id="TLD95552.1"/>
    </source>
</evidence>
<keyword evidence="9" id="KW-1185">Reference proteome</keyword>
<organism evidence="8 9">
    <name type="scientific">Helicobacter saguini</name>
    <dbReference type="NCBI Taxonomy" id="1548018"/>
    <lineage>
        <taxon>Bacteria</taxon>
        <taxon>Pseudomonadati</taxon>
        <taxon>Campylobacterota</taxon>
        <taxon>Epsilonproteobacteria</taxon>
        <taxon>Campylobacterales</taxon>
        <taxon>Helicobacteraceae</taxon>
        <taxon>Helicobacter</taxon>
    </lineage>
</organism>
<sequence length="141" mass="16449">MSSLFLKLTRNNKLKILTSNFIKYLFVGGSAALVNWAVFFIFNDILKFHYLFAGFLSFIIATLWNFIFAKKFIFINSKHTLFKETFFIYLASFLGLLIDMSMLYVCVQFFLMPPLLGKILATGLAFIFNFSIRHFVIYKLS</sequence>
<keyword evidence="5 6" id="KW-0472">Membrane</keyword>